<dbReference type="EMBL" id="CP002292">
    <property type="protein sequence ID" value="ADP71031.1"/>
    <property type="molecule type" value="Genomic_DNA"/>
</dbReference>
<sequence length="452" mass="48793">MTNRSRRPLRLFMAALFLFAATATASGEVAGVARNGTRAVDLRPLELFGIALQRIRTAYVDKVDDSLLLKNAVLGVTAASPVMQEHPATKKALRRLDDGTQDIKSKLQVFGDFLVAARGATNETLDKLSAAAIEGMLKGLDSRSKYVTPKEMHDLQFQTRGDNGGLGLELKLEDGIPKVILPIENAPADRAGVQAGDSITQIDGVSLRGSTLDEAVEKMRGPVGSSVRLTIVRNGSLDPIQLSISRDIVRVYPVRYRLDGDIAYINIKTFESAHVYEYLKRATEDLKRTAGLKLKGYIIDLRNNSGGLLDQAVNVAGAFIESSTVVLEQGRSSTERKEASGGDLTGGKPIVVLINKNTASGAEIVASKVQDEHRGTIVGRRSFGAGTVQTLFRLDDERAIRLTTHRLLRANGQSWDGKGVEPDVVVDAAAELPAKGQYDPDLAAALDILRKQ</sequence>
<dbReference type="KEGG" id="rva:Rvan_1788"/>
<dbReference type="OrthoDB" id="9812068at2"/>
<name>E3HZJ6_RHOVT</name>
<evidence type="ECO:0000256" key="3">
    <source>
        <dbReference type="ARBA" id="ARBA00022801"/>
    </source>
</evidence>
<evidence type="ECO:0000256" key="4">
    <source>
        <dbReference type="ARBA" id="ARBA00022825"/>
    </source>
</evidence>
<dbReference type="HOGENOM" id="CLU_017295_1_2_5"/>
<dbReference type="MEROPS" id="S41.004"/>
<feature type="domain" description="PDZ" evidence="7">
    <location>
        <begin position="160"/>
        <end position="220"/>
    </location>
</feature>
<evidence type="ECO:0000313" key="8">
    <source>
        <dbReference type="EMBL" id="ADP71031.1"/>
    </source>
</evidence>
<dbReference type="Gene3D" id="2.30.42.10">
    <property type="match status" value="1"/>
</dbReference>
<dbReference type="eggNOG" id="COG0793">
    <property type="taxonomic scope" value="Bacteria"/>
</dbReference>
<dbReference type="GO" id="GO:0004175">
    <property type="term" value="F:endopeptidase activity"/>
    <property type="evidence" value="ECO:0007669"/>
    <property type="project" value="TreeGrafter"/>
</dbReference>
<dbReference type="NCBIfam" id="TIGR00225">
    <property type="entry name" value="prc"/>
    <property type="match status" value="1"/>
</dbReference>
<keyword evidence="4 5" id="KW-0720">Serine protease</keyword>
<dbReference type="InterPro" id="IPR004447">
    <property type="entry name" value="Peptidase_S41A"/>
</dbReference>
<dbReference type="CDD" id="cd07560">
    <property type="entry name" value="Peptidase_S41_CPP"/>
    <property type="match status" value="1"/>
</dbReference>
<dbReference type="InterPro" id="IPR001478">
    <property type="entry name" value="PDZ"/>
</dbReference>
<evidence type="ECO:0000256" key="2">
    <source>
        <dbReference type="ARBA" id="ARBA00022670"/>
    </source>
</evidence>
<dbReference type="InterPro" id="IPR041489">
    <property type="entry name" value="PDZ_6"/>
</dbReference>
<dbReference type="InterPro" id="IPR036034">
    <property type="entry name" value="PDZ_sf"/>
</dbReference>
<dbReference type="SMART" id="SM00245">
    <property type="entry name" value="TSPc"/>
    <property type="match status" value="1"/>
</dbReference>
<evidence type="ECO:0000259" key="7">
    <source>
        <dbReference type="PROSITE" id="PS50106"/>
    </source>
</evidence>
<dbReference type="PROSITE" id="PS50106">
    <property type="entry name" value="PDZ"/>
    <property type="match status" value="1"/>
</dbReference>
<keyword evidence="6" id="KW-0732">Signal</keyword>
<comment type="similarity">
    <text evidence="1 5">Belongs to the peptidase S41A family.</text>
</comment>
<dbReference type="SMART" id="SM00228">
    <property type="entry name" value="PDZ"/>
    <property type="match status" value="1"/>
</dbReference>
<dbReference type="Gene3D" id="3.30.750.44">
    <property type="match status" value="1"/>
</dbReference>
<gene>
    <name evidence="8" type="ordered locus">Rvan_1788</name>
</gene>
<dbReference type="Pfam" id="PF03572">
    <property type="entry name" value="Peptidase_S41"/>
    <property type="match status" value="1"/>
</dbReference>
<dbReference type="Proteomes" id="UP000001399">
    <property type="component" value="Chromosome"/>
</dbReference>
<dbReference type="PANTHER" id="PTHR32060:SF30">
    <property type="entry name" value="CARBOXY-TERMINAL PROCESSING PROTEASE CTPA"/>
    <property type="match status" value="1"/>
</dbReference>
<dbReference type="AlphaFoldDB" id="E3HZJ6"/>
<dbReference type="Gene3D" id="3.90.226.10">
    <property type="entry name" value="2-enoyl-CoA Hydratase, Chain A, domain 1"/>
    <property type="match status" value="1"/>
</dbReference>
<feature type="chain" id="PRO_5003170688" evidence="6">
    <location>
        <begin position="26"/>
        <end position="452"/>
    </location>
</feature>
<dbReference type="FunFam" id="2.30.42.10:FF:000063">
    <property type="entry name" value="Peptidase, S41 family"/>
    <property type="match status" value="1"/>
</dbReference>
<proteinExistence type="inferred from homology"/>
<protein>
    <submittedName>
        <fullName evidence="8">Carboxyl-terminal protease</fullName>
    </submittedName>
</protein>
<evidence type="ECO:0000256" key="1">
    <source>
        <dbReference type="ARBA" id="ARBA00009179"/>
    </source>
</evidence>
<dbReference type="CDD" id="cd06782">
    <property type="entry name" value="cpPDZ_CPP-like"/>
    <property type="match status" value="1"/>
</dbReference>
<dbReference type="GO" id="GO:0006508">
    <property type="term" value="P:proteolysis"/>
    <property type="evidence" value="ECO:0007669"/>
    <property type="project" value="UniProtKB-KW"/>
</dbReference>
<evidence type="ECO:0000313" key="9">
    <source>
        <dbReference type="Proteomes" id="UP000001399"/>
    </source>
</evidence>
<keyword evidence="9" id="KW-1185">Reference proteome</keyword>
<dbReference type="GO" id="GO:0007165">
    <property type="term" value="P:signal transduction"/>
    <property type="evidence" value="ECO:0007669"/>
    <property type="project" value="TreeGrafter"/>
</dbReference>
<dbReference type="GO" id="GO:0030288">
    <property type="term" value="C:outer membrane-bounded periplasmic space"/>
    <property type="evidence" value="ECO:0007669"/>
    <property type="project" value="TreeGrafter"/>
</dbReference>
<feature type="signal peptide" evidence="6">
    <location>
        <begin position="1"/>
        <end position="25"/>
    </location>
</feature>
<reference evidence="9" key="1">
    <citation type="journal article" date="2011" name="J. Bacteriol.">
        <title>Genome sequences of eight morphologically diverse alphaproteobacteria.</title>
        <authorList>
            <consortium name="US DOE Joint Genome Institute"/>
            <person name="Brown P.J."/>
            <person name="Kysela D.T."/>
            <person name="Buechlein A."/>
            <person name="Hemmerich C."/>
            <person name="Brun Y.V."/>
        </authorList>
    </citation>
    <scope>NUCLEOTIDE SEQUENCE [LARGE SCALE GENOMIC DNA]</scope>
    <source>
        <strain evidence="9">ATCC 17100 / ATH 3.1.1 / DSM 162 / LMG 4299</strain>
    </source>
</reference>
<keyword evidence="2 5" id="KW-0645">Protease</keyword>
<dbReference type="SUPFAM" id="SSF50156">
    <property type="entry name" value="PDZ domain-like"/>
    <property type="match status" value="1"/>
</dbReference>
<dbReference type="InterPro" id="IPR005151">
    <property type="entry name" value="Tail-specific_protease"/>
</dbReference>
<dbReference type="PANTHER" id="PTHR32060">
    <property type="entry name" value="TAIL-SPECIFIC PROTEASE"/>
    <property type="match status" value="1"/>
</dbReference>
<organism evidence="8 9">
    <name type="scientific">Rhodomicrobium vannielii (strain ATCC 17100 / DSM 162 / LMG 4299 / NCIMB 10020 / ATH 3.1.1)</name>
    <dbReference type="NCBI Taxonomy" id="648757"/>
    <lineage>
        <taxon>Bacteria</taxon>
        <taxon>Pseudomonadati</taxon>
        <taxon>Pseudomonadota</taxon>
        <taxon>Alphaproteobacteria</taxon>
        <taxon>Hyphomicrobiales</taxon>
        <taxon>Hyphomicrobiaceae</taxon>
        <taxon>Rhodomicrobium</taxon>
    </lineage>
</organism>
<dbReference type="STRING" id="648757.Rvan_1788"/>
<evidence type="ECO:0000256" key="6">
    <source>
        <dbReference type="SAM" id="SignalP"/>
    </source>
</evidence>
<dbReference type="InterPro" id="IPR029045">
    <property type="entry name" value="ClpP/crotonase-like_dom_sf"/>
</dbReference>
<dbReference type="GO" id="GO:0008236">
    <property type="term" value="F:serine-type peptidase activity"/>
    <property type="evidence" value="ECO:0007669"/>
    <property type="project" value="UniProtKB-KW"/>
</dbReference>
<accession>E3HZJ6</accession>
<dbReference type="Pfam" id="PF17820">
    <property type="entry name" value="PDZ_6"/>
    <property type="match status" value="1"/>
</dbReference>
<keyword evidence="3 5" id="KW-0378">Hydrolase</keyword>
<evidence type="ECO:0000256" key="5">
    <source>
        <dbReference type="RuleBase" id="RU004404"/>
    </source>
</evidence>
<dbReference type="SUPFAM" id="SSF52096">
    <property type="entry name" value="ClpP/crotonase"/>
    <property type="match status" value="1"/>
</dbReference>